<sequence>MKKHEEYLQDAIDYAIDNVRLNDGKPFGALVVKHGEVIGVGMNDVLSTHDPTAHAEIQALRKASSKLNSEFLEGCVIYASGHPCPMCLAAIYIAGIRTVYYGSSLEQSALHGFGVSYLYSEIGKSNEQRRYPLQQLFLADAEKPFLIWKEVSNPSEFEP</sequence>
<dbReference type="AlphaFoldDB" id="A0A098LK11"/>
<evidence type="ECO:0000259" key="3">
    <source>
        <dbReference type="PROSITE" id="PS51747"/>
    </source>
</evidence>
<dbReference type="GO" id="GO:0047974">
    <property type="term" value="F:guanosine deaminase activity"/>
    <property type="evidence" value="ECO:0007669"/>
    <property type="project" value="TreeGrafter"/>
</dbReference>
<keyword evidence="1" id="KW-0479">Metal-binding</keyword>
<dbReference type="EMBL" id="BBLT01000008">
    <property type="protein sequence ID" value="GAL86528.1"/>
    <property type="molecule type" value="Genomic_DNA"/>
</dbReference>
<comment type="caution">
    <text evidence="4">The sequence shown here is derived from an EMBL/GenBank/DDBJ whole genome shotgun (WGS) entry which is preliminary data.</text>
</comment>
<keyword evidence="5" id="KW-1185">Reference proteome</keyword>
<dbReference type="Pfam" id="PF00383">
    <property type="entry name" value="dCMP_cyt_deam_1"/>
    <property type="match status" value="1"/>
</dbReference>
<dbReference type="InterPro" id="IPR016192">
    <property type="entry name" value="APOBEC/CMP_deaminase_Zn-bd"/>
</dbReference>
<evidence type="ECO:0000256" key="2">
    <source>
        <dbReference type="ARBA" id="ARBA00022833"/>
    </source>
</evidence>
<dbReference type="CDD" id="cd01285">
    <property type="entry name" value="nucleoside_deaminase"/>
    <property type="match status" value="1"/>
</dbReference>
<accession>A0A098LK11</accession>
<dbReference type="OrthoDB" id="9802676at2"/>
<dbReference type="InterPro" id="IPR002125">
    <property type="entry name" value="CMP_dCMP_dom"/>
</dbReference>
<evidence type="ECO:0000313" key="4">
    <source>
        <dbReference type="EMBL" id="GAL86528.1"/>
    </source>
</evidence>
<evidence type="ECO:0000256" key="1">
    <source>
        <dbReference type="ARBA" id="ARBA00022723"/>
    </source>
</evidence>
<dbReference type="GO" id="GO:0006152">
    <property type="term" value="P:purine nucleoside catabolic process"/>
    <property type="evidence" value="ECO:0007669"/>
    <property type="project" value="TreeGrafter"/>
</dbReference>
<dbReference type="Proteomes" id="UP000030185">
    <property type="component" value="Unassembled WGS sequence"/>
</dbReference>
<organism evidence="4 5">
    <name type="scientific">Sporocytophaga myxococcoides</name>
    <dbReference type="NCBI Taxonomy" id="153721"/>
    <lineage>
        <taxon>Bacteria</taxon>
        <taxon>Pseudomonadati</taxon>
        <taxon>Bacteroidota</taxon>
        <taxon>Cytophagia</taxon>
        <taxon>Cytophagales</taxon>
        <taxon>Cytophagaceae</taxon>
        <taxon>Sporocytophaga</taxon>
    </lineage>
</organism>
<dbReference type="PROSITE" id="PS00903">
    <property type="entry name" value="CYT_DCMP_DEAMINASES_1"/>
    <property type="match status" value="1"/>
</dbReference>
<dbReference type="SUPFAM" id="SSF53927">
    <property type="entry name" value="Cytidine deaminase-like"/>
    <property type="match status" value="1"/>
</dbReference>
<dbReference type="STRING" id="153721.MYP_3758"/>
<keyword evidence="2" id="KW-0862">Zinc</keyword>
<protein>
    <recommendedName>
        <fullName evidence="3">CMP/dCMP-type deaminase domain-containing protein</fullName>
    </recommendedName>
</protein>
<proteinExistence type="predicted"/>
<dbReference type="RefSeq" id="WP_045466579.1">
    <property type="nucleotide sequence ID" value="NZ_BBLT01000008.1"/>
</dbReference>
<dbReference type="PANTHER" id="PTHR11079:SF161">
    <property type="entry name" value="CMP_DCMP-TYPE DEAMINASE DOMAIN-CONTAINING PROTEIN"/>
    <property type="match status" value="1"/>
</dbReference>
<dbReference type="PROSITE" id="PS51747">
    <property type="entry name" value="CYT_DCMP_DEAMINASES_2"/>
    <property type="match status" value="1"/>
</dbReference>
<gene>
    <name evidence="4" type="ORF">MYP_3758</name>
</gene>
<dbReference type="eggNOG" id="COG0590">
    <property type="taxonomic scope" value="Bacteria"/>
</dbReference>
<dbReference type="InterPro" id="IPR016193">
    <property type="entry name" value="Cytidine_deaminase-like"/>
</dbReference>
<feature type="domain" description="CMP/dCMP-type deaminase" evidence="3">
    <location>
        <begin position="2"/>
        <end position="116"/>
    </location>
</feature>
<dbReference type="Gene3D" id="3.40.140.10">
    <property type="entry name" value="Cytidine Deaminase, domain 2"/>
    <property type="match status" value="1"/>
</dbReference>
<name>A0A098LK11_9BACT</name>
<reference evidence="4 5" key="1">
    <citation type="submission" date="2014-09" db="EMBL/GenBank/DDBJ databases">
        <title>Sporocytophaga myxococcoides PG-01 genome sequencing.</title>
        <authorList>
            <person name="Liu L."/>
            <person name="Gao P.J."/>
            <person name="Chen G.J."/>
            <person name="Wang L.S."/>
        </authorList>
    </citation>
    <scope>NUCLEOTIDE SEQUENCE [LARGE SCALE GENOMIC DNA]</scope>
    <source>
        <strain evidence="4 5">PG-01</strain>
    </source>
</reference>
<evidence type="ECO:0000313" key="5">
    <source>
        <dbReference type="Proteomes" id="UP000030185"/>
    </source>
</evidence>
<dbReference type="PANTHER" id="PTHR11079">
    <property type="entry name" value="CYTOSINE DEAMINASE FAMILY MEMBER"/>
    <property type="match status" value="1"/>
</dbReference>
<dbReference type="GO" id="GO:0008270">
    <property type="term" value="F:zinc ion binding"/>
    <property type="evidence" value="ECO:0007669"/>
    <property type="project" value="InterPro"/>
</dbReference>